<feature type="domain" description="Heterokaryon incompatibility" evidence="1">
    <location>
        <begin position="237"/>
        <end position="379"/>
    </location>
</feature>
<dbReference type="Proteomes" id="UP000254866">
    <property type="component" value="Unassembled WGS sequence"/>
</dbReference>
<dbReference type="Pfam" id="PF06985">
    <property type="entry name" value="HET"/>
    <property type="match status" value="1"/>
</dbReference>
<evidence type="ECO:0000313" key="3">
    <source>
        <dbReference type="Proteomes" id="UP000254866"/>
    </source>
</evidence>
<dbReference type="EMBL" id="NPIC01000007">
    <property type="protein sequence ID" value="RDL34714.1"/>
    <property type="molecule type" value="Genomic_DNA"/>
</dbReference>
<sequence length="729" mass="84171">MAGDVGETTHTNPVYHSCEFCKKFVIDFGLKDKAWIARTFSSDMKSLGSALQLHSTGIKGWLKERTLVGKIRRPRKESLGIIDWPLSDLEGSNRAEISINRQDGFLAAQYDYDKKYPFRLVLAVLEQDRHKRREFQIYNFSSFTSDNRFDMIAPPGNITELEMKIFTRPMNLTPSSSESFQLARSWFRNCLDTHLMCPKPTSRFMPKRVIEVLRFDVLSQNHSLRLCERLFENGEPYAALSYCWGTEGQIVTKYENIAQHLERIDTQLPATVTDALRIAVELGIRYVWIDALCIIQDDFHDKIQEISQMPLVYSQATVTIVASRARCVQEGFLYKRTSSQNVFKLPCRCPSGQTGAVLLQPWIETCREPLDSRAWALQERLLSPRVLDYGSFQTRWICKEYSEFQTPTDRFRAMSTYQTMPTITKSQPKTEVLEQWHSLVTAFTHRDLTLPTDRLPAISGIATRFSNFLGEYYAGLWKSYLWQELFWCCDHLPDPAPKPKVSQAPSWSWAATNSMVNWLWVGNYKTDPSFEILDNRIHLVETKQNMTYTEAKFGAVSSGTLVVRGHLQPAAWVPWWGGICGYKWWGGDQYLQGECLHAIMHYDIMEEEYASTGGENQLWRRKTEVPGRCLSTEMHPYTIGKEFAPRGERNPIPVFLLKVAHIDSDPGDNRGFDRHIGLVLRQTDNGEYSRLGVFQFEFGGFKIQYPSRDGYIEQLRWLEENEPQIITII</sequence>
<reference evidence="2 3" key="1">
    <citation type="journal article" date="2018" name="IMA Fungus">
        <title>IMA Genome-F 9: Draft genome sequence of Annulohypoxylon stygium, Aspergillus mulundensis, Berkeleyomyces basicola (syn. Thielaviopsis basicola), Ceratocystis smalleyi, two Cercospora beticola strains, Coleophoma cylindrospora, Fusarium fracticaudum, Phialophora cf. hyalina, and Morchella septimelata.</title>
        <authorList>
            <person name="Wingfield B.D."/>
            <person name="Bills G.F."/>
            <person name="Dong Y."/>
            <person name="Huang W."/>
            <person name="Nel W.J."/>
            <person name="Swalarsk-Parry B.S."/>
            <person name="Vaghefi N."/>
            <person name="Wilken P.M."/>
            <person name="An Z."/>
            <person name="de Beer Z.W."/>
            <person name="De Vos L."/>
            <person name="Chen L."/>
            <person name="Duong T.A."/>
            <person name="Gao Y."/>
            <person name="Hammerbacher A."/>
            <person name="Kikkert J.R."/>
            <person name="Li Y."/>
            <person name="Li H."/>
            <person name="Li K."/>
            <person name="Li Q."/>
            <person name="Liu X."/>
            <person name="Ma X."/>
            <person name="Naidoo K."/>
            <person name="Pethybridge S.J."/>
            <person name="Sun J."/>
            <person name="Steenkamp E.T."/>
            <person name="van der Nest M.A."/>
            <person name="van Wyk S."/>
            <person name="Wingfield M.J."/>
            <person name="Xiong C."/>
            <person name="Yue Q."/>
            <person name="Zhang X."/>
        </authorList>
    </citation>
    <scope>NUCLEOTIDE SEQUENCE [LARGE SCALE GENOMIC DNA]</scope>
    <source>
        <strain evidence="2 3">BP 5553</strain>
    </source>
</reference>
<evidence type="ECO:0000313" key="2">
    <source>
        <dbReference type="EMBL" id="RDL34714.1"/>
    </source>
</evidence>
<keyword evidence="3" id="KW-1185">Reference proteome</keyword>
<gene>
    <name evidence="2" type="ORF">BP5553_07842</name>
</gene>
<comment type="caution">
    <text evidence="2">The sequence shown here is derived from an EMBL/GenBank/DDBJ whole genome shotgun (WGS) entry which is preliminary data.</text>
</comment>
<proteinExistence type="predicted"/>
<dbReference type="PANTHER" id="PTHR33112:SF16">
    <property type="entry name" value="HETEROKARYON INCOMPATIBILITY DOMAIN-CONTAINING PROTEIN"/>
    <property type="match status" value="1"/>
</dbReference>
<accession>A0A370THP0</accession>
<evidence type="ECO:0000259" key="1">
    <source>
        <dbReference type="Pfam" id="PF06985"/>
    </source>
</evidence>
<dbReference type="RefSeq" id="XP_031867696.1">
    <property type="nucleotide sequence ID" value="XM_032016465.1"/>
</dbReference>
<organism evidence="2 3">
    <name type="scientific">Venustampulla echinocandica</name>
    <dbReference type="NCBI Taxonomy" id="2656787"/>
    <lineage>
        <taxon>Eukaryota</taxon>
        <taxon>Fungi</taxon>
        <taxon>Dikarya</taxon>
        <taxon>Ascomycota</taxon>
        <taxon>Pezizomycotina</taxon>
        <taxon>Leotiomycetes</taxon>
        <taxon>Helotiales</taxon>
        <taxon>Pleuroascaceae</taxon>
        <taxon>Venustampulla</taxon>
    </lineage>
</organism>
<dbReference type="PANTHER" id="PTHR33112">
    <property type="entry name" value="DOMAIN PROTEIN, PUTATIVE-RELATED"/>
    <property type="match status" value="1"/>
</dbReference>
<dbReference type="InterPro" id="IPR010730">
    <property type="entry name" value="HET"/>
</dbReference>
<dbReference type="OrthoDB" id="5125733at2759"/>
<dbReference type="AlphaFoldDB" id="A0A370THP0"/>
<dbReference type="GeneID" id="43600691"/>
<name>A0A370THP0_9HELO</name>
<protein>
    <recommendedName>
        <fullName evidence="1">Heterokaryon incompatibility domain-containing protein</fullName>
    </recommendedName>
</protein>
<dbReference type="STRING" id="2656787.A0A370THP0"/>